<accession>A0A3E0W1A6</accession>
<evidence type="ECO:0000313" key="1">
    <source>
        <dbReference type="EMBL" id="RFA15595.1"/>
    </source>
</evidence>
<dbReference type="OrthoDB" id="4467712at2"/>
<dbReference type="AlphaFoldDB" id="A0A3E0W1A6"/>
<gene>
    <name evidence="1" type="ORF">B7R22_06495</name>
</gene>
<protein>
    <submittedName>
        <fullName evidence="1">Uncharacterized protein</fullName>
    </submittedName>
</protein>
<sequence length="75" mass="8180">MDIAEWWPKLAEDARAWLMANNGDALPSHLVEQITAAGGVVTSDAWWVGESGPNGFFLSDRATDWIEEAANGEHP</sequence>
<dbReference type="EMBL" id="NBXB01000019">
    <property type="protein sequence ID" value="RFA15595.1"/>
    <property type="molecule type" value="Genomic_DNA"/>
</dbReference>
<reference evidence="1 2" key="1">
    <citation type="submission" date="2017-04" db="EMBL/GenBank/DDBJ databases">
        <title>Comparative genome analysis of Subtercola boreus.</title>
        <authorList>
            <person name="Cho Y.-J."/>
            <person name="Cho A."/>
            <person name="Kim O.-S."/>
            <person name="Lee J.-I."/>
        </authorList>
    </citation>
    <scope>NUCLEOTIDE SEQUENCE [LARGE SCALE GENOMIC DNA]</scope>
    <source>
        <strain evidence="1 2">P27479</strain>
    </source>
</reference>
<proteinExistence type="predicted"/>
<dbReference type="RefSeq" id="WP_116410967.1">
    <property type="nucleotide sequence ID" value="NZ_NBXB01000019.1"/>
</dbReference>
<name>A0A3E0W1A6_9MICO</name>
<dbReference type="Proteomes" id="UP000256541">
    <property type="component" value="Unassembled WGS sequence"/>
</dbReference>
<comment type="caution">
    <text evidence="1">The sequence shown here is derived from an EMBL/GenBank/DDBJ whole genome shotgun (WGS) entry which is preliminary data.</text>
</comment>
<evidence type="ECO:0000313" key="2">
    <source>
        <dbReference type="Proteomes" id="UP000256541"/>
    </source>
</evidence>
<organism evidence="1 2">
    <name type="scientific">Subtercola boreus</name>
    <dbReference type="NCBI Taxonomy" id="120213"/>
    <lineage>
        <taxon>Bacteria</taxon>
        <taxon>Bacillati</taxon>
        <taxon>Actinomycetota</taxon>
        <taxon>Actinomycetes</taxon>
        <taxon>Micrococcales</taxon>
        <taxon>Microbacteriaceae</taxon>
        <taxon>Subtercola</taxon>
    </lineage>
</organism>